<dbReference type="Proteomes" id="UP000608579">
    <property type="component" value="Unassembled WGS sequence"/>
</dbReference>
<dbReference type="EMBL" id="DQVM01000047">
    <property type="protein sequence ID" value="HIQ29438.1"/>
    <property type="molecule type" value="Genomic_DNA"/>
</dbReference>
<dbReference type="CDD" id="cd00267">
    <property type="entry name" value="ABC_ATPase"/>
    <property type="match status" value="1"/>
</dbReference>
<sequence length="381" mass="43589">MENNKEKKLKKIRIINWKSFKDCTIELNEGLNILVGPNASGKTNLLEAFKFLKKAIGKPTTPYAPHLEWWNVRNIAYKNDTTKPITFELHFTNGITYKVSFSIAGGALDVFEEELSHNGFQVRRRNGIIRVYGEFSSDKKIIIRRLVYKIKKFTRISFLDHAEIYHGEFGWIFRYVKDFISSILFVKHVNVNATREPVPVVGVDEVAEDGRNLAQLLHRLFLTNNGKYPDIVEHALRNLFPELSLKPDLTPDGRVFMKVLDNKLGAEIFPPCISDGFYKILHLTCALNSDFSILLVDEVENSLHFEALEYVISEFKNSGRQILVATHSPVVVDVAGIESILLFEVTAEGSVAKRVANVDRVREWMREKGLTPSEMWEYGLQ</sequence>
<dbReference type="Pfam" id="PF13304">
    <property type="entry name" value="AAA_21"/>
    <property type="match status" value="1"/>
</dbReference>
<evidence type="ECO:0000313" key="2">
    <source>
        <dbReference type="EMBL" id="HIQ29438.1"/>
    </source>
</evidence>
<protein>
    <recommendedName>
        <fullName evidence="1">ATPase AAA-type core domain-containing protein</fullName>
    </recommendedName>
</protein>
<gene>
    <name evidence="2" type="ORF">EYH45_02610</name>
</gene>
<reference evidence="2" key="1">
    <citation type="journal article" date="2020" name="ISME J.">
        <title>Gammaproteobacteria mediating utilization of methyl-, sulfur- and petroleum organic compounds in deep ocean hydrothermal plumes.</title>
        <authorList>
            <person name="Zhou Z."/>
            <person name="Liu Y."/>
            <person name="Pan J."/>
            <person name="Cron B.R."/>
            <person name="Toner B.M."/>
            <person name="Anantharaman K."/>
            <person name="Breier J.A."/>
            <person name="Dick G.J."/>
            <person name="Li M."/>
        </authorList>
    </citation>
    <scope>NUCLEOTIDE SEQUENCE</scope>
    <source>
        <strain evidence="2">SZUA-1515</strain>
    </source>
</reference>
<dbReference type="SUPFAM" id="SSF52540">
    <property type="entry name" value="P-loop containing nucleoside triphosphate hydrolases"/>
    <property type="match status" value="1"/>
</dbReference>
<dbReference type="PANTHER" id="PTHR32182">
    <property type="entry name" value="DNA REPLICATION AND REPAIR PROTEIN RECF"/>
    <property type="match status" value="1"/>
</dbReference>
<dbReference type="GO" id="GO:0016887">
    <property type="term" value="F:ATP hydrolysis activity"/>
    <property type="evidence" value="ECO:0007669"/>
    <property type="project" value="InterPro"/>
</dbReference>
<dbReference type="PIRSF" id="PIRSF029347">
    <property type="entry name" value="RecF"/>
    <property type="match status" value="1"/>
</dbReference>
<organism evidence="2 3">
    <name type="scientific">Caldiarchaeum subterraneum</name>
    <dbReference type="NCBI Taxonomy" id="311458"/>
    <lineage>
        <taxon>Archaea</taxon>
        <taxon>Nitrososphaerota</taxon>
        <taxon>Candidatus Caldarchaeales</taxon>
        <taxon>Candidatus Caldarchaeaceae</taxon>
        <taxon>Candidatus Caldarchaeum</taxon>
    </lineage>
</organism>
<evidence type="ECO:0000313" key="3">
    <source>
        <dbReference type="Proteomes" id="UP000608579"/>
    </source>
</evidence>
<evidence type="ECO:0000259" key="1">
    <source>
        <dbReference type="Pfam" id="PF13304"/>
    </source>
</evidence>
<comment type="caution">
    <text evidence="2">The sequence shown here is derived from an EMBL/GenBank/DDBJ whole genome shotgun (WGS) entry which is preliminary data.</text>
</comment>
<dbReference type="Gene3D" id="3.40.50.300">
    <property type="entry name" value="P-loop containing nucleotide triphosphate hydrolases"/>
    <property type="match status" value="1"/>
</dbReference>
<dbReference type="InterPro" id="IPR003959">
    <property type="entry name" value="ATPase_AAA_core"/>
</dbReference>
<dbReference type="GO" id="GO:0006302">
    <property type="term" value="P:double-strand break repair"/>
    <property type="evidence" value="ECO:0007669"/>
    <property type="project" value="TreeGrafter"/>
</dbReference>
<name>A0A832ZUZ5_CALS0</name>
<dbReference type="GO" id="GO:0005524">
    <property type="term" value="F:ATP binding"/>
    <property type="evidence" value="ECO:0007669"/>
    <property type="project" value="InterPro"/>
</dbReference>
<feature type="domain" description="ATPase AAA-type core" evidence="1">
    <location>
        <begin position="31"/>
        <end position="333"/>
    </location>
</feature>
<dbReference type="InterPro" id="IPR014555">
    <property type="entry name" value="RecF-like"/>
</dbReference>
<dbReference type="GO" id="GO:0000731">
    <property type="term" value="P:DNA synthesis involved in DNA repair"/>
    <property type="evidence" value="ECO:0007669"/>
    <property type="project" value="TreeGrafter"/>
</dbReference>
<dbReference type="InterPro" id="IPR027417">
    <property type="entry name" value="P-loop_NTPase"/>
</dbReference>
<accession>A0A832ZUZ5</accession>
<proteinExistence type="predicted"/>
<dbReference type="AlphaFoldDB" id="A0A832ZUZ5"/>
<dbReference type="PANTHER" id="PTHR32182:SF22">
    <property type="entry name" value="ATP-DEPENDENT ENDONUCLEASE, OLD FAMILY-RELATED"/>
    <property type="match status" value="1"/>
</dbReference>